<dbReference type="Proteomes" id="UP000655868">
    <property type="component" value="Unassembled WGS sequence"/>
</dbReference>
<reference evidence="3" key="1">
    <citation type="submission" date="2020-12" db="EMBL/GenBank/DDBJ databases">
        <title>Antrihabitans popcorni sp. nov. and Antrihabitans auranticaus sp. nov., isolated from a larva cave.</title>
        <authorList>
            <person name="Lee S.D."/>
            <person name="Kim I.S."/>
        </authorList>
    </citation>
    <scope>NUCLEOTIDE SEQUENCE</scope>
    <source>
        <strain evidence="3">YC3-6</strain>
    </source>
</reference>
<proteinExistence type="predicted"/>
<evidence type="ECO:0000313" key="3">
    <source>
        <dbReference type="EMBL" id="MBJ8340353.1"/>
    </source>
</evidence>
<comment type="caution">
    <text evidence="3">The sequence shown here is derived from an EMBL/GenBank/DDBJ whole genome shotgun (WGS) entry which is preliminary data.</text>
</comment>
<feature type="compositionally biased region" description="Low complexity" evidence="1">
    <location>
        <begin position="416"/>
        <end position="425"/>
    </location>
</feature>
<dbReference type="PANTHER" id="PTHR33371">
    <property type="entry name" value="INTERMEMBRANE PHOSPHOLIPID TRANSPORT SYSTEM BINDING PROTEIN MLAD-RELATED"/>
    <property type="match status" value="1"/>
</dbReference>
<dbReference type="GO" id="GO:0005576">
    <property type="term" value="C:extracellular region"/>
    <property type="evidence" value="ECO:0007669"/>
    <property type="project" value="TreeGrafter"/>
</dbReference>
<protein>
    <submittedName>
        <fullName evidence="3">MCE family protein</fullName>
    </submittedName>
</protein>
<evidence type="ECO:0000256" key="1">
    <source>
        <dbReference type="SAM" id="MobiDB-lite"/>
    </source>
</evidence>
<dbReference type="EMBL" id="JAEMNV010000004">
    <property type="protein sequence ID" value="MBJ8340353.1"/>
    <property type="molecule type" value="Genomic_DNA"/>
</dbReference>
<dbReference type="NCBIfam" id="TIGR00996">
    <property type="entry name" value="Mtu_fam_mce"/>
    <property type="match status" value="1"/>
</dbReference>
<feature type="region of interest" description="Disordered" evidence="1">
    <location>
        <begin position="408"/>
        <end position="470"/>
    </location>
</feature>
<dbReference type="InterPro" id="IPR005693">
    <property type="entry name" value="Mce"/>
</dbReference>
<evidence type="ECO:0000259" key="2">
    <source>
        <dbReference type="Pfam" id="PF02470"/>
    </source>
</evidence>
<name>A0A934U518_9NOCA</name>
<evidence type="ECO:0000313" key="4">
    <source>
        <dbReference type="Proteomes" id="UP000655868"/>
    </source>
</evidence>
<feature type="domain" description="Mce/MlaD" evidence="2">
    <location>
        <begin position="41"/>
        <end position="114"/>
    </location>
</feature>
<dbReference type="InterPro" id="IPR052336">
    <property type="entry name" value="MlaD_Phospholipid_Transporter"/>
</dbReference>
<dbReference type="PANTHER" id="PTHR33371:SF16">
    <property type="entry name" value="MCE-FAMILY PROTEIN MCE3F"/>
    <property type="match status" value="1"/>
</dbReference>
<sequence>MMLSKFVRVQLIIFSILTVIGVVAMATIYVKAPAMLGIGRYKITVQLESTGGLYSHANVSYRGTNVGEVEAVRLTPTGVDAELSIGSDYKIPADSRAVVKSVSAVGEQYVDLIPNSDEGPDFRDGDTVAVSNTALPQDVGPMLDQMDRLLRGIADTRLATVVDEAFKAFNGAGPDLQKFLDSAYLFIQEADANSEQTKTLIDQVGPLLDTQVDTSDAIRSWTQDLMTFTDQLRASDPVLRSVIERGPGAANEANQLFQDLRPTLPIFLANLVSVGEVSAIYHSGIEQILVVYPPLIAALYTAVTSGPLDEGALVDFHLELNDPPACTTGFLPPDQRRAFTDYSVPPTPPGLFCKVAPEGPEAVRGARNTPCMEVPGKRAPSPEICRSDQEYVPLGTNPALGPPQPIEGFTPSSYEPGAAAPGATARPYDPQNGIFIGPDGQTYREPGLAQDSGEKPSTGWQTVMTEQLGL</sequence>
<dbReference type="Pfam" id="PF02470">
    <property type="entry name" value="MlaD"/>
    <property type="match status" value="1"/>
</dbReference>
<gene>
    <name evidence="3" type="ORF">JGU71_15785</name>
</gene>
<dbReference type="AlphaFoldDB" id="A0A934U518"/>
<dbReference type="InterPro" id="IPR003399">
    <property type="entry name" value="Mce/MlaD"/>
</dbReference>
<dbReference type="RefSeq" id="WP_199705143.1">
    <property type="nucleotide sequence ID" value="NZ_JAEMNV010000004.1"/>
</dbReference>
<feature type="compositionally biased region" description="Polar residues" evidence="1">
    <location>
        <begin position="458"/>
        <end position="470"/>
    </location>
</feature>
<accession>A0A934U518</accession>
<keyword evidence="4" id="KW-1185">Reference proteome</keyword>
<organism evidence="3 4">
    <name type="scientific">Antrihabitans stalagmiti</name>
    <dbReference type="NCBI Taxonomy" id="2799499"/>
    <lineage>
        <taxon>Bacteria</taxon>
        <taxon>Bacillati</taxon>
        <taxon>Actinomycetota</taxon>
        <taxon>Actinomycetes</taxon>
        <taxon>Mycobacteriales</taxon>
        <taxon>Nocardiaceae</taxon>
        <taxon>Antrihabitans</taxon>
    </lineage>
</organism>